<dbReference type="PANTHER" id="PTHR34978:SF3">
    <property type="entry name" value="SLR0241 PROTEIN"/>
    <property type="match status" value="1"/>
</dbReference>
<feature type="transmembrane region" description="Helical" evidence="1">
    <location>
        <begin position="45"/>
        <end position="66"/>
    </location>
</feature>
<dbReference type="InterPro" id="IPR008756">
    <property type="entry name" value="Peptidase_M56"/>
</dbReference>
<proteinExistence type="predicted"/>
<evidence type="ECO:0000259" key="2">
    <source>
        <dbReference type="Pfam" id="PF05569"/>
    </source>
</evidence>
<dbReference type="EMBL" id="JACCCW010000001">
    <property type="protein sequence ID" value="NYF78984.1"/>
    <property type="molecule type" value="Genomic_DNA"/>
</dbReference>
<name>A0A7Y9TG22_9BACT</name>
<keyword evidence="4" id="KW-1185">Reference proteome</keyword>
<keyword evidence="1" id="KW-0472">Membrane</keyword>
<feature type="transmembrane region" description="Helical" evidence="1">
    <location>
        <begin position="86"/>
        <end position="108"/>
    </location>
</feature>
<dbReference type="Pfam" id="PF05569">
    <property type="entry name" value="Peptidase_M56"/>
    <property type="match status" value="1"/>
</dbReference>
<dbReference type="RefSeq" id="WP_179488847.1">
    <property type="nucleotide sequence ID" value="NZ_JACCCW010000001.1"/>
</dbReference>
<dbReference type="PANTHER" id="PTHR34978">
    <property type="entry name" value="POSSIBLE SENSOR-TRANSDUCER PROTEIN BLAR"/>
    <property type="match status" value="1"/>
</dbReference>
<dbReference type="AlphaFoldDB" id="A0A7Y9TG22"/>
<organism evidence="3 4">
    <name type="scientific">Granulicella arctica</name>
    <dbReference type="NCBI Taxonomy" id="940613"/>
    <lineage>
        <taxon>Bacteria</taxon>
        <taxon>Pseudomonadati</taxon>
        <taxon>Acidobacteriota</taxon>
        <taxon>Terriglobia</taxon>
        <taxon>Terriglobales</taxon>
        <taxon>Acidobacteriaceae</taxon>
        <taxon>Granulicella</taxon>
    </lineage>
</organism>
<comment type="caution">
    <text evidence="3">The sequence shown here is derived from an EMBL/GenBank/DDBJ whole genome shotgun (WGS) entry which is preliminary data.</text>
</comment>
<sequence length="446" mass="49388">MHGIYSLAQFGGVSLVSGIWQGFVIAFAVWFCLRLVPKTAPALRFAIWSFVFVVIAVLPLLESLLLRQAVHPVGASLVRLDVRWSVALGVVWLALSLFRAAELVVQVFRVRSLAKRSVPVDAGVVCAGLLSSGRRRVLLCTSTELDRPSVIGFFSPRILVPAWLFAELGEPELEQIVLHEVEHLRRSDDWLNLLQKLSLVLFPLNPILMWVERRLCFERELACDDGVLRRTKAPRTYATCLTELAERGLDRRAMSLALGALERQSQLGRRVHRILRREATLTAMQARGLMGAVVLGMLGGAVGLARCPQVVSFAGARPVQAEAHVDEAAPMPGIRSVRAERVVYEDAPHMTLLKASMDSRQPASGQIQTVTKHAVTKPAKAKKVQRPIVQRAQAEANRPQIQRWVVLTSWSVDARPSMTLPVVEERTIFLPYAAVPTADGWLVVQL</sequence>
<feature type="domain" description="Peptidase M56" evidence="2">
    <location>
        <begin position="86"/>
        <end position="272"/>
    </location>
</feature>
<accession>A0A7Y9TG22</accession>
<evidence type="ECO:0000313" key="3">
    <source>
        <dbReference type="EMBL" id="NYF78984.1"/>
    </source>
</evidence>
<protein>
    <submittedName>
        <fullName evidence="3">Beta-lactamase regulating signal transducer with metallopeptidase domain</fullName>
    </submittedName>
</protein>
<dbReference type="Proteomes" id="UP000589520">
    <property type="component" value="Unassembled WGS sequence"/>
</dbReference>
<keyword evidence="1" id="KW-0812">Transmembrane</keyword>
<keyword evidence="1" id="KW-1133">Transmembrane helix</keyword>
<reference evidence="3 4" key="1">
    <citation type="submission" date="2020-07" db="EMBL/GenBank/DDBJ databases">
        <title>Genomic Encyclopedia of Type Strains, Phase IV (KMG-V): Genome sequencing to study the core and pangenomes of soil and plant-associated prokaryotes.</title>
        <authorList>
            <person name="Whitman W."/>
        </authorList>
    </citation>
    <scope>NUCLEOTIDE SEQUENCE [LARGE SCALE GENOMIC DNA]</scope>
    <source>
        <strain evidence="3 4">X4EP2</strain>
    </source>
</reference>
<evidence type="ECO:0000313" key="4">
    <source>
        <dbReference type="Proteomes" id="UP000589520"/>
    </source>
</evidence>
<feature type="transmembrane region" description="Helical" evidence="1">
    <location>
        <begin position="12"/>
        <end position="33"/>
    </location>
</feature>
<feature type="transmembrane region" description="Helical" evidence="1">
    <location>
        <begin position="286"/>
        <end position="305"/>
    </location>
</feature>
<dbReference type="InterPro" id="IPR052173">
    <property type="entry name" value="Beta-lactam_resp_regulator"/>
</dbReference>
<evidence type="ECO:0000256" key="1">
    <source>
        <dbReference type="SAM" id="Phobius"/>
    </source>
</evidence>
<dbReference type="CDD" id="cd07341">
    <property type="entry name" value="M56_BlaR1_MecR1_like"/>
    <property type="match status" value="1"/>
</dbReference>
<gene>
    <name evidence="3" type="ORF">HDF17_001271</name>
</gene>